<proteinExistence type="predicted"/>
<name>A0A1T5CHD0_9FIRM</name>
<gene>
    <name evidence="1" type="ORF">SAMN02745120_2181</name>
</gene>
<evidence type="ECO:0000313" key="2">
    <source>
        <dbReference type="Proteomes" id="UP000243406"/>
    </source>
</evidence>
<dbReference type="RefSeq" id="WP_079589991.1">
    <property type="nucleotide sequence ID" value="NZ_FUYN01000005.1"/>
</dbReference>
<evidence type="ECO:0000313" key="1">
    <source>
        <dbReference type="EMBL" id="SKB58902.1"/>
    </source>
</evidence>
<sequence length="340" mass="37407">MSKVISNSRSTAIIGMDKNVGKTTVLNYILSKTKGSDVLGLTSIGRDGESVDRVTHTPKPKIYVKKDTILATAKICMFQSDITKEILESTGINTPMGNIVFIRSKSDGYIDLAGPSTTSQMKEIVSKLKEYKADQIYVDGAISRMTQCSPAIVDSAVLCTGAVLGNNIKTVVEKTAHVVKMLSLPRHELSDDLGKLELLPSHRAVIIANDQSKVFLEAQTSTEVAEKIDSFLDDKVETIYIKGVLSEDLSKKLLSKKHKNKAIDVVVEDGTKIFIGVDVYNQMKRHSINIYVQYHINLKELYYNPTSPTGASLDDEDLRKALQESTGLNAINVFGRDSYV</sequence>
<organism evidence="1 2">
    <name type="scientific">Acetoanaerobium noterae</name>
    <dbReference type="NCBI Taxonomy" id="745369"/>
    <lineage>
        <taxon>Bacteria</taxon>
        <taxon>Bacillati</taxon>
        <taxon>Bacillota</taxon>
        <taxon>Clostridia</taxon>
        <taxon>Peptostreptococcales</taxon>
        <taxon>Filifactoraceae</taxon>
        <taxon>Acetoanaerobium</taxon>
    </lineage>
</organism>
<dbReference type="Proteomes" id="UP000243406">
    <property type="component" value="Unassembled WGS sequence"/>
</dbReference>
<dbReference type="EMBL" id="FUYN01000005">
    <property type="protein sequence ID" value="SKB58902.1"/>
    <property type="molecule type" value="Genomic_DNA"/>
</dbReference>
<dbReference type="OrthoDB" id="9783544at2"/>
<reference evidence="2" key="1">
    <citation type="submission" date="2017-02" db="EMBL/GenBank/DDBJ databases">
        <authorList>
            <person name="Varghese N."/>
            <person name="Submissions S."/>
        </authorList>
    </citation>
    <scope>NUCLEOTIDE SEQUENCE [LARGE SCALE GENOMIC DNA]</scope>
    <source>
        <strain evidence="2">ATCC 35199</strain>
    </source>
</reference>
<accession>A0A1T5CHD0</accession>
<keyword evidence="2" id="KW-1185">Reference proteome</keyword>
<protein>
    <submittedName>
        <fullName evidence="1">Uncharacterized protein</fullName>
    </submittedName>
</protein>
<dbReference type="AlphaFoldDB" id="A0A1T5CHD0"/>